<feature type="domain" description="Carbohydrate-binding" evidence="1">
    <location>
        <begin position="39"/>
        <end position="201"/>
    </location>
</feature>
<dbReference type="GO" id="GO:0004553">
    <property type="term" value="F:hydrolase activity, hydrolyzing O-glycosyl compounds"/>
    <property type="evidence" value="ECO:0007669"/>
    <property type="project" value="InterPro"/>
</dbReference>
<evidence type="ECO:0000313" key="3">
    <source>
        <dbReference type="EMBL" id="AKP53240.1"/>
    </source>
</evidence>
<dbReference type="EMBL" id="CP012040">
    <property type="protein sequence ID" value="AKP53240.1"/>
    <property type="molecule type" value="Genomic_DNA"/>
</dbReference>
<dbReference type="RefSeq" id="WP_048643364.1">
    <property type="nucleotide sequence ID" value="NZ_CP012040.1"/>
</dbReference>
<dbReference type="Proteomes" id="UP000036520">
    <property type="component" value="Chromosome"/>
</dbReference>
<feature type="domain" description="DUF5916" evidence="2">
    <location>
        <begin position="242"/>
        <end position="645"/>
    </location>
</feature>
<reference evidence="3 4" key="1">
    <citation type="submission" date="2015-07" db="EMBL/GenBank/DDBJ databases">
        <authorList>
            <person name="Kim K.M."/>
        </authorList>
    </citation>
    <scope>NUCLEOTIDE SEQUENCE [LARGE SCALE GENOMIC DNA]</scope>
    <source>
        <strain evidence="3 4">KCTC 12363</strain>
    </source>
</reference>
<organism evidence="3 4">
    <name type="scientific">Cyclobacterium amurskyense</name>
    <dbReference type="NCBI Taxonomy" id="320787"/>
    <lineage>
        <taxon>Bacteria</taxon>
        <taxon>Pseudomonadati</taxon>
        <taxon>Bacteroidota</taxon>
        <taxon>Cytophagia</taxon>
        <taxon>Cytophagales</taxon>
        <taxon>Cyclobacteriaceae</taxon>
        <taxon>Cyclobacterium</taxon>
    </lineage>
</organism>
<accession>A0A0H4PJL1</accession>
<evidence type="ECO:0000259" key="1">
    <source>
        <dbReference type="Pfam" id="PF06452"/>
    </source>
</evidence>
<gene>
    <name evidence="3" type="ORF">CA2015_3873</name>
</gene>
<dbReference type="Pfam" id="PF19313">
    <property type="entry name" value="DUF5916"/>
    <property type="match status" value="1"/>
</dbReference>
<keyword evidence="4" id="KW-1185">Reference proteome</keyword>
<proteinExistence type="predicted"/>
<dbReference type="Pfam" id="PF06452">
    <property type="entry name" value="CBM9_1"/>
    <property type="match status" value="1"/>
</dbReference>
<name>A0A0H4PJL1_9BACT</name>
<sequence length="736" mass="84265">MQRFILTFLLTLNSILIVFSQEPEHPGIFAKKAVKPVLIDGILNEEIWQDIGWESNFIQTFPTDTAKAIAETKVKVSFDDKFIYIAAILLNPEARKKYVSTSLRRDYRGNQNDGISIVIDTFNDKTNGYIFGVNPYGVQREAMVGNGGLLSTDFNLAWDNKWYSEATIHDDHWIVEIGIPLSTLRYKDGAENWNINFYRIDSKYSEKTTWTPIPKNFNVTHTAFSRNLHFSEPLPKAGGNYSIIPYAAVATSKNNINGIEEPLKPSFGGDAKIGIGPAMNLDLTVNPDFSQVEVDEQVTNLDRFEIFFPERRQFFLENVDLFADFGTDRIRPFFSRRIGVDRDENTGQNVQNQILYGARLSGKLNEDWRIGAMNMQTANDPLRGISGKNFTVAALQRKVFNRSNVGVMVINRETMDMEQGGLNLVNGKHNRLVGIDYNLFSKDNRWTGKFFYHKTFEEGKQSNTGTGHAQLTFTDVNLMAGLSYSNVGENYNPLVGYTPRVGYQRIAPIMSYTFFPDSKLINRHGPGFESETLWTPSLGITDELHTLNYLIRLHSYAEITLSANNQYTYLFFPFDPTRTGGEPLAQGTSYRYNYFGIDMRTDPRKAFSLKGVGQTGQYYNGRMSNFLGTAQWRVGYSANISMNISYSRLRLPEPQKDADLFLIGPRFDLTFTRSLFWTTFIQYNNQIDNININTRLQWRYAPVSDLFMVYTDNYFPDSFASKQRAFVMKLNYWLNL</sequence>
<evidence type="ECO:0000313" key="4">
    <source>
        <dbReference type="Proteomes" id="UP000036520"/>
    </source>
</evidence>
<keyword evidence="3" id="KW-0378">Hydrolase</keyword>
<dbReference type="AlphaFoldDB" id="A0A0H4PJL1"/>
<protein>
    <submittedName>
        <fullName evidence="3">Putative membrane associated hydrolase</fullName>
    </submittedName>
</protein>
<dbReference type="GO" id="GO:0016052">
    <property type="term" value="P:carbohydrate catabolic process"/>
    <property type="evidence" value="ECO:0007669"/>
    <property type="project" value="InterPro"/>
</dbReference>
<dbReference type="InterPro" id="IPR045670">
    <property type="entry name" value="DUF5916"/>
</dbReference>
<dbReference type="InterPro" id="IPR010502">
    <property type="entry name" value="Carb-bd_dom_fam9"/>
</dbReference>
<dbReference type="STRING" id="320787.CA2015_3873"/>
<dbReference type="GO" id="GO:0030246">
    <property type="term" value="F:carbohydrate binding"/>
    <property type="evidence" value="ECO:0007669"/>
    <property type="project" value="InterPro"/>
</dbReference>
<dbReference type="KEGG" id="camu:CA2015_3873"/>
<dbReference type="OrthoDB" id="9786766at2"/>
<evidence type="ECO:0000259" key="2">
    <source>
        <dbReference type="Pfam" id="PF19313"/>
    </source>
</evidence>
<dbReference type="Gene3D" id="2.60.40.1190">
    <property type="match status" value="1"/>
</dbReference>
<dbReference type="CDD" id="cd09618">
    <property type="entry name" value="CBM9_like_2"/>
    <property type="match status" value="1"/>
</dbReference>
<dbReference type="SUPFAM" id="SSF49344">
    <property type="entry name" value="CBD9-like"/>
    <property type="match status" value="1"/>
</dbReference>